<dbReference type="InterPro" id="IPR011205">
    <property type="entry name" value="UCP015417_vWA"/>
</dbReference>
<protein>
    <submittedName>
        <fullName evidence="3">PREDICTED: LOW QUALITY PROTEIN</fullName>
    </submittedName>
</protein>
<evidence type="ECO:0000259" key="2">
    <source>
        <dbReference type="Pfam" id="PF25043"/>
    </source>
</evidence>
<accession>A0A5E4E5P6</accession>
<dbReference type="OMA" id="TDSHKYL"/>
<dbReference type="Proteomes" id="UP000327085">
    <property type="component" value="Chromosome 7"/>
</dbReference>
<dbReference type="EMBL" id="CABIKO010000001">
    <property type="protein sequence ID" value="VVA10021.1"/>
    <property type="molecule type" value="Genomic_DNA"/>
</dbReference>
<dbReference type="Gramene" id="VVA10021">
    <property type="protein sequence ID" value="VVA10021"/>
    <property type="gene ID" value="Prudul26B022110"/>
</dbReference>
<reference evidence="4" key="1">
    <citation type="journal article" date="2020" name="Plant J.">
        <title>Transposons played a major role in the diversification between the closely related almond and peach genomes: results from the almond genome sequence.</title>
        <authorList>
            <person name="Alioto T."/>
            <person name="Alexiou K.G."/>
            <person name="Bardil A."/>
            <person name="Barteri F."/>
            <person name="Castanera R."/>
            <person name="Cruz F."/>
            <person name="Dhingra A."/>
            <person name="Duval H."/>
            <person name="Fernandez I Marti A."/>
            <person name="Frias L."/>
            <person name="Galan B."/>
            <person name="Garcia J.L."/>
            <person name="Howad W."/>
            <person name="Gomez-Garrido J."/>
            <person name="Gut M."/>
            <person name="Julca I."/>
            <person name="Morata J."/>
            <person name="Puigdomenech P."/>
            <person name="Ribeca P."/>
            <person name="Rubio Cabetas M.J."/>
            <person name="Vlasova A."/>
            <person name="Wirthensohn M."/>
            <person name="Garcia-Mas J."/>
            <person name="Gabaldon T."/>
            <person name="Casacuberta J.M."/>
            <person name="Arus P."/>
        </authorList>
    </citation>
    <scope>NUCLEOTIDE SEQUENCE [LARGE SCALE GENOMIC DNA]</scope>
    <source>
        <strain evidence="4">cv. Texas</strain>
    </source>
</reference>
<evidence type="ECO:0000313" key="4">
    <source>
        <dbReference type="Proteomes" id="UP000327085"/>
    </source>
</evidence>
<evidence type="ECO:0000313" key="3">
    <source>
        <dbReference type="EMBL" id="VVA10021.1"/>
    </source>
</evidence>
<sequence length="598" mass="67686">MKKPVQVYISSVLKACRNHVNVGNTCSPPQLNIKRVRAPAATPTAPTTTLVGPPDLTRLTNKVFPSYGNPCLDLFYHVVPDAADARTDSHKYLKQLLPLAWSHNPSTTLKLICNILNVRGKSDEDGFYTAAFWLHQNHPKTLACNVPSIAGSLGDLTTLLGILYRILQPQDRPLHLCLYGDIMKASSAGSEKILALARMAVERYQRDPDYRFLHDRISDLFTDCLKSDIQNLNKHQQQSINDDDDDESTKCLEITSAAEWCPSIDSSFDHATLLCESIAKKFFPRESYPEYEGVEEADYAYRVRHRLRKEVLVPLRNVLECSNYHTRMNKWGYNPGFKREPCAVKKYLEDVKAAGNSKIEPGALLPHEIIGYVNDGDVGQVAEIQWKAMVEHIYLKQGKFKNCLPVCHYFGEAALQILMSELSEEPWKGKLINFSKNPQLYSLQGLDDLKSKGELVKRMDCQDWEVDMHKVFDLILEVAVKGHLNPEQMIRRVFVFASYQGFDDALGYDRCWKTDYEAIQRKFKDKGYGDVVPQIVFWNVCNVIPTSVRSTQQGVAMLSGFHTNLVKSFLDNDGEIGPEHVMEAAISDTGYQNLVVVD</sequence>
<proteinExistence type="predicted"/>
<dbReference type="InParanoid" id="A0A5E4E5P6"/>
<feature type="domain" description="DUF2828" evidence="1">
    <location>
        <begin position="63"/>
        <end position="150"/>
    </location>
</feature>
<dbReference type="AlphaFoldDB" id="A0A5E4E5P6"/>
<dbReference type="PANTHER" id="PTHR31373:SF17">
    <property type="entry name" value="OS06G0652100 PROTEIN"/>
    <property type="match status" value="1"/>
</dbReference>
<dbReference type="Pfam" id="PF25043">
    <property type="entry name" value="DUF7788"/>
    <property type="match status" value="1"/>
</dbReference>
<dbReference type="PIRSF" id="PIRSF015417">
    <property type="entry name" value="T31B5_30_vWA"/>
    <property type="match status" value="1"/>
</dbReference>
<gene>
    <name evidence="3" type="ORF">ALMOND_2B022110</name>
</gene>
<organism evidence="3 4">
    <name type="scientific">Prunus dulcis</name>
    <name type="common">Almond</name>
    <name type="synonym">Amygdalus dulcis</name>
    <dbReference type="NCBI Taxonomy" id="3755"/>
    <lineage>
        <taxon>Eukaryota</taxon>
        <taxon>Viridiplantae</taxon>
        <taxon>Streptophyta</taxon>
        <taxon>Embryophyta</taxon>
        <taxon>Tracheophyta</taxon>
        <taxon>Spermatophyta</taxon>
        <taxon>Magnoliopsida</taxon>
        <taxon>eudicotyledons</taxon>
        <taxon>Gunneridae</taxon>
        <taxon>Pentapetalae</taxon>
        <taxon>rosids</taxon>
        <taxon>fabids</taxon>
        <taxon>Rosales</taxon>
        <taxon>Rosaceae</taxon>
        <taxon>Amygdaloideae</taxon>
        <taxon>Amygdaleae</taxon>
        <taxon>Prunus</taxon>
    </lineage>
</organism>
<feature type="domain" description="DUF7788" evidence="2">
    <location>
        <begin position="414"/>
        <end position="578"/>
    </location>
</feature>
<evidence type="ECO:0000259" key="1">
    <source>
        <dbReference type="Pfam" id="PF11443"/>
    </source>
</evidence>
<dbReference type="InterPro" id="IPR058580">
    <property type="entry name" value="DUF2828"/>
</dbReference>
<name>A0A5E4E5P6_PRUDU</name>
<dbReference type="PANTHER" id="PTHR31373">
    <property type="entry name" value="OS06G0652100 PROTEIN"/>
    <property type="match status" value="1"/>
</dbReference>
<dbReference type="InterPro" id="IPR056690">
    <property type="entry name" value="DUF7788"/>
</dbReference>
<feature type="domain" description="DUF2828" evidence="1">
    <location>
        <begin position="186"/>
        <end position="393"/>
    </location>
</feature>
<dbReference type="Pfam" id="PF11443">
    <property type="entry name" value="DUF2828"/>
    <property type="match status" value="2"/>
</dbReference>